<dbReference type="Proteomes" id="UP000887566">
    <property type="component" value="Unplaced"/>
</dbReference>
<organism evidence="1 2">
    <name type="scientific">Plectus sambesii</name>
    <dbReference type="NCBI Taxonomy" id="2011161"/>
    <lineage>
        <taxon>Eukaryota</taxon>
        <taxon>Metazoa</taxon>
        <taxon>Ecdysozoa</taxon>
        <taxon>Nematoda</taxon>
        <taxon>Chromadorea</taxon>
        <taxon>Plectida</taxon>
        <taxon>Plectina</taxon>
        <taxon>Plectoidea</taxon>
        <taxon>Plectidae</taxon>
        <taxon>Plectus</taxon>
    </lineage>
</organism>
<protein>
    <submittedName>
        <fullName evidence="2">Uncharacterized protein</fullName>
    </submittedName>
</protein>
<evidence type="ECO:0000313" key="2">
    <source>
        <dbReference type="WBParaSite" id="PSAMB.scaffold6794size8779.g29099.t1"/>
    </source>
</evidence>
<name>A0A914X5H8_9BILA</name>
<accession>A0A914X5H8</accession>
<dbReference type="InterPro" id="IPR010770">
    <property type="entry name" value="Ecd"/>
</dbReference>
<reference evidence="2" key="1">
    <citation type="submission" date="2022-11" db="UniProtKB">
        <authorList>
            <consortium name="WormBaseParasite"/>
        </authorList>
    </citation>
    <scope>IDENTIFICATION</scope>
</reference>
<evidence type="ECO:0000313" key="1">
    <source>
        <dbReference type="Proteomes" id="UP000887566"/>
    </source>
</evidence>
<dbReference type="Pfam" id="PF07093">
    <property type="entry name" value="SGT1"/>
    <property type="match status" value="1"/>
</dbReference>
<proteinExistence type="predicted"/>
<sequence length="79" mass="9180">KRALMPDRRSDWPLPKADQVDYQSSLLGFKLSCGFELLKRQGTLKKEAPSLPRDQSLIEEVVKEVALDRSFLVRFFRLD</sequence>
<dbReference type="AlphaFoldDB" id="A0A914X5H8"/>
<dbReference type="WBParaSite" id="PSAMB.scaffold6794size8779.g29099.t1">
    <property type="protein sequence ID" value="PSAMB.scaffold6794size8779.g29099.t1"/>
    <property type="gene ID" value="PSAMB.scaffold6794size8779.g29099"/>
</dbReference>
<keyword evidence="1" id="KW-1185">Reference proteome</keyword>